<dbReference type="EMBL" id="JAGPXD010000003">
    <property type="protein sequence ID" value="KAH7362682.1"/>
    <property type="molecule type" value="Genomic_DNA"/>
</dbReference>
<keyword evidence="1" id="KW-0472">Membrane</keyword>
<sequence length="434" mass="48082">MYPILSVRDPSIPILHRSRSISPTASLLALSSTPSISLTRDANAANMDSIPFHLVLLLLFGLLMFNLDASIGQLYRSGFVRHIRELLDNDPAYLPDTADTVVKSFTGVRVVDRLLVSLNIISSSFTDGSNPALQLVGFHYIGQSVALYLLIKIESHRLAHQQSPIRFATLWAVAMQVCTISNVFPLYCIAHLITSYFQPRPDSVRYRDPGRLVAVLPALLPGYFFVTALVGAPFKSGDARQWITALYQLYPFYVAFFQFLATKAVERLSLGQYQTATPAETERDALMHVYDTAYGLAAFTQLTTYLVLAAAALRPDLFSEAIAARLTWREAFVPTRPPHSAARWTTAAEVVHNGYLYSLLTLSVTSIVWAYALFQLGKLRNLRGGRFADTAWGMLKATVVAGPSGAVVGLLRERDETVFAAQIMLELEDRKMIV</sequence>
<feature type="transmembrane region" description="Helical" evidence="1">
    <location>
        <begin position="171"/>
        <end position="192"/>
    </location>
</feature>
<feature type="transmembrane region" description="Helical" evidence="1">
    <location>
        <begin position="212"/>
        <end position="230"/>
    </location>
</feature>
<evidence type="ECO:0000313" key="2">
    <source>
        <dbReference type="EMBL" id="KAH7362682.1"/>
    </source>
</evidence>
<feature type="transmembrane region" description="Helical" evidence="1">
    <location>
        <begin position="354"/>
        <end position="374"/>
    </location>
</feature>
<accession>A0A8K0X3G9</accession>
<evidence type="ECO:0000256" key="1">
    <source>
        <dbReference type="SAM" id="Phobius"/>
    </source>
</evidence>
<feature type="transmembrane region" description="Helical" evidence="1">
    <location>
        <begin position="50"/>
        <end position="67"/>
    </location>
</feature>
<gene>
    <name evidence="2" type="ORF">B0T11DRAFT_339428</name>
</gene>
<proteinExistence type="predicted"/>
<keyword evidence="1" id="KW-1133">Transmembrane helix</keyword>
<protein>
    <submittedName>
        <fullName evidence="2">Uncharacterized protein</fullName>
    </submittedName>
</protein>
<name>A0A8K0X3G9_9PEZI</name>
<reference evidence="2" key="1">
    <citation type="journal article" date="2021" name="Nat. Commun.">
        <title>Genetic determinants of endophytism in the Arabidopsis root mycobiome.</title>
        <authorList>
            <person name="Mesny F."/>
            <person name="Miyauchi S."/>
            <person name="Thiergart T."/>
            <person name="Pickel B."/>
            <person name="Atanasova L."/>
            <person name="Karlsson M."/>
            <person name="Huettel B."/>
            <person name="Barry K.W."/>
            <person name="Haridas S."/>
            <person name="Chen C."/>
            <person name="Bauer D."/>
            <person name="Andreopoulos W."/>
            <person name="Pangilinan J."/>
            <person name="LaButti K."/>
            <person name="Riley R."/>
            <person name="Lipzen A."/>
            <person name="Clum A."/>
            <person name="Drula E."/>
            <person name="Henrissat B."/>
            <person name="Kohler A."/>
            <person name="Grigoriev I.V."/>
            <person name="Martin F.M."/>
            <person name="Hacquard S."/>
        </authorList>
    </citation>
    <scope>NUCLEOTIDE SEQUENCE</scope>
    <source>
        <strain evidence="2">MPI-CAGE-AT-0016</strain>
    </source>
</reference>
<keyword evidence="3" id="KW-1185">Reference proteome</keyword>
<comment type="caution">
    <text evidence="2">The sequence shown here is derived from an EMBL/GenBank/DDBJ whole genome shotgun (WGS) entry which is preliminary data.</text>
</comment>
<organism evidence="2 3">
    <name type="scientific">Plectosphaerella cucumerina</name>
    <dbReference type="NCBI Taxonomy" id="40658"/>
    <lineage>
        <taxon>Eukaryota</taxon>
        <taxon>Fungi</taxon>
        <taxon>Dikarya</taxon>
        <taxon>Ascomycota</taxon>
        <taxon>Pezizomycotina</taxon>
        <taxon>Sordariomycetes</taxon>
        <taxon>Hypocreomycetidae</taxon>
        <taxon>Glomerellales</taxon>
        <taxon>Plectosphaerellaceae</taxon>
        <taxon>Plectosphaerella</taxon>
    </lineage>
</organism>
<dbReference type="Proteomes" id="UP000813385">
    <property type="component" value="Unassembled WGS sequence"/>
</dbReference>
<feature type="transmembrane region" description="Helical" evidence="1">
    <location>
        <begin position="242"/>
        <end position="261"/>
    </location>
</feature>
<dbReference type="AlphaFoldDB" id="A0A8K0X3G9"/>
<evidence type="ECO:0000313" key="3">
    <source>
        <dbReference type="Proteomes" id="UP000813385"/>
    </source>
</evidence>
<keyword evidence="1" id="KW-0812">Transmembrane</keyword>
<dbReference type="OrthoDB" id="72269at2759"/>